<feature type="region of interest" description="Disordered" evidence="1">
    <location>
        <begin position="65"/>
        <end position="99"/>
    </location>
</feature>
<sequence length="452" mass="50526">MRRWDPLNERQLAILKHVASGGDLGVVDAAAKRSARALYDRGLIELGQQGRWNAGLTQAGRFYLDRGVHPDHPSAAPTGKEPRPPQWRVRPSRAPAPTQLSTQRLAAATDLIDELTQGRGRREICLADAAAVAAVRKTVDFAKRHRLVPSGKRLEMRTRSGLLQIRLEDGVHLNARGVILGGLVPVQVPTQLRGMHQVVEALRADHERLVLAGDERRRALLLLHGLTQEAVRRGYFVRTVSTGADRLQRRVPNGVIDLEVGDDVLTVAIASTTIRGPAPAVGGLAVEVWEASSHRMIGRWADRRDCRAEDGLASLLKVAEDRAATAERERAELHHQWQEAVGHAKREVARDFLAREIKDQAHNWHEARRLHAYCDALEEAIRYACGPDECDIESAWAWLDWARDYADGLDPLSMDLPGMTPPPEPRPADLEPYLDGWSPYEPARQSWRTWRR</sequence>
<dbReference type="EMBL" id="JBHSKF010000014">
    <property type="protein sequence ID" value="MFC5290031.1"/>
    <property type="molecule type" value="Genomic_DNA"/>
</dbReference>
<evidence type="ECO:0000256" key="1">
    <source>
        <dbReference type="SAM" id="MobiDB-lite"/>
    </source>
</evidence>
<gene>
    <name evidence="2" type="ORF">ACFPM7_23500</name>
</gene>
<organism evidence="2 3">
    <name type="scientific">Actinokineospora guangxiensis</name>
    <dbReference type="NCBI Taxonomy" id="1490288"/>
    <lineage>
        <taxon>Bacteria</taxon>
        <taxon>Bacillati</taxon>
        <taxon>Actinomycetota</taxon>
        <taxon>Actinomycetes</taxon>
        <taxon>Pseudonocardiales</taxon>
        <taxon>Pseudonocardiaceae</taxon>
        <taxon>Actinokineospora</taxon>
    </lineage>
</organism>
<dbReference type="Proteomes" id="UP001596157">
    <property type="component" value="Unassembled WGS sequence"/>
</dbReference>
<keyword evidence="3" id="KW-1185">Reference proteome</keyword>
<reference evidence="3" key="1">
    <citation type="journal article" date="2019" name="Int. J. Syst. Evol. Microbiol.">
        <title>The Global Catalogue of Microorganisms (GCM) 10K type strain sequencing project: providing services to taxonomists for standard genome sequencing and annotation.</title>
        <authorList>
            <consortium name="The Broad Institute Genomics Platform"/>
            <consortium name="The Broad Institute Genome Sequencing Center for Infectious Disease"/>
            <person name="Wu L."/>
            <person name="Ma J."/>
        </authorList>
    </citation>
    <scope>NUCLEOTIDE SEQUENCE [LARGE SCALE GENOMIC DNA]</scope>
    <source>
        <strain evidence="3">CCUG 59778</strain>
    </source>
</reference>
<evidence type="ECO:0008006" key="4">
    <source>
        <dbReference type="Google" id="ProtNLM"/>
    </source>
</evidence>
<evidence type="ECO:0000313" key="2">
    <source>
        <dbReference type="EMBL" id="MFC5290031.1"/>
    </source>
</evidence>
<protein>
    <recommendedName>
        <fullName evidence="4">PE-PGRS family protein</fullName>
    </recommendedName>
</protein>
<dbReference type="RefSeq" id="WP_378249903.1">
    <property type="nucleotide sequence ID" value="NZ_JBHSKF010000014.1"/>
</dbReference>
<accession>A0ABW0EVU5</accession>
<evidence type="ECO:0000313" key="3">
    <source>
        <dbReference type="Proteomes" id="UP001596157"/>
    </source>
</evidence>
<proteinExistence type="predicted"/>
<name>A0ABW0EVU5_9PSEU</name>
<comment type="caution">
    <text evidence="2">The sequence shown here is derived from an EMBL/GenBank/DDBJ whole genome shotgun (WGS) entry which is preliminary data.</text>
</comment>